<accession>A0A1G4E1A2</accession>
<dbReference type="AlphaFoldDB" id="A0A1G4E1A2"/>
<name>A0A1G4E1A2_PLAVI</name>
<evidence type="ECO:0000313" key="3">
    <source>
        <dbReference type="Proteomes" id="UP000196402"/>
    </source>
</evidence>
<feature type="region of interest" description="Disordered" evidence="1">
    <location>
        <begin position="254"/>
        <end position="275"/>
    </location>
</feature>
<dbReference type="VEuPathDB" id="PlasmoDB:PVW1_040032400"/>
<dbReference type="VEuPathDB" id="PlasmoDB:PVPAM_000040500"/>
<evidence type="ECO:0008006" key="4">
    <source>
        <dbReference type="Google" id="ProtNLM"/>
    </source>
</evidence>
<dbReference type="Proteomes" id="UP000196402">
    <property type="component" value="Unassembled WGS sequence"/>
</dbReference>
<gene>
    <name evidence="2" type="ORF">PVT01_000032300</name>
</gene>
<evidence type="ECO:0000313" key="2">
    <source>
        <dbReference type="EMBL" id="SCA59716.1"/>
    </source>
</evidence>
<proteinExistence type="predicted"/>
<reference evidence="2 3" key="1">
    <citation type="submission" date="2016-07" db="EMBL/GenBank/DDBJ databases">
        <authorList>
            <consortium name="Pathogen Informatics"/>
        </authorList>
    </citation>
    <scope>NUCLEOTIDE SEQUENCE [LARGE SCALE GENOMIC DNA]</scope>
</reference>
<dbReference type="EMBL" id="FLYH01000066">
    <property type="protein sequence ID" value="SCA59716.1"/>
    <property type="molecule type" value="Genomic_DNA"/>
</dbReference>
<evidence type="ECO:0000256" key="1">
    <source>
        <dbReference type="SAM" id="MobiDB-lite"/>
    </source>
</evidence>
<protein>
    <recommendedName>
        <fullName evidence="4">VIR protein</fullName>
    </recommendedName>
</protein>
<sequence>MGFSQEEEYYPIVHLFSTGEIRFDTSNIKDLYKEFVICNSIRSGNRDDEAAFLSDCPHVAKYMQDINTKCPIKDETNCCKFLNYSINDIVKKDGKHSYNEENLIQAYGRLATRLEKCENSIKTIEKNVFNNVKKLLNIYYKFNKHINIINGNQTNDCQDLSHIVQSYRDNENSCKGVTNKFCVALDDLKKYLLSNISLVNCDKEEHNLKYFLSLDNTKNVKLEEEAEAQGRKDITNVVENEREEAMGTKITEPLSNTKLVDGDNNGEPGNHNASSPVRTITYTSLGLVLPIVTLYRVKKNYLKNVIIL</sequence>
<organism evidence="2 3">
    <name type="scientific">Plasmodium vivax</name>
    <name type="common">malaria parasite P. vivax</name>
    <dbReference type="NCBI Taxonomy" id="5855"/>
    <lineage>
        <taxon>Eukaryota</taxon>
        <taxon>Sar</taxon>
        <taxon>Alveolata</taxon>
        <taxon>Apicomplexa</taxon>
        <taxon>Aconoidasida</taxon>
        <taxon>Haemosporida</taxon>
        <taxon>Plasmodiidae</taxon>
        <taxon>Plasmodium</taxon>
        <taxon>Plasmodium (Plasmodium)</taxon>
    </lineage>
</organism>
<dbReference type="VEuPathDB" id="PlasmoDB:PVP01_0004840"/>